<feature type="transmembrane region" description="Helical" evidence="9">
    <location>
        <begin position="281"/>
        <end position="299"/>
    </location>
</feature>
<evidence type="ECO:0000256" key="9">
    <source>
        <dbReference type="SAM" id="Phobius"/>
    </source>
</evidence>
<dbReference type="PANTHER" id="PTHR24221:SF654">
    <property type="entry name" value="ATP-BINDING CASSETTE SUB-FAMILY B MEMBER 6"/>
    <property type="match status" value="1"/>
</dbReference>
<feature type="domain" description="ABC transmembrane type-1" evidence="11">
    <location>
        <begin position="18"/>
        <end position="313"/>
    </location>
</feature>
<keyword evidence="3" id="KW-1003">Cell membrane</keyword>
<dbReference type="SUPFAM" id="SSF52540">
    <property type="entry name" value="P-loop containing nucleoside triphosphate hydrolases"/>
    <property type="match status" value="2"/>
</dbReference>
<dbReference type="GO" id="GO:0034040">
    <property type="term" value="F:ATPase-coupled lipid transmembrane transporter activity"/>
    <property type="evidence" value="ECO:0007669"/>
    <property type="project" value="TreeGrafter"/>
</dbReference>
<gene>
    <name evidence="12" type="ORF">DXC81_05925</name>
</gene>
<dbReference type="PROSITE" id="PS00211">
    <property type="entry name" value="ABC_TRANSPORTER_1"/>
    <property type="match status" value="2"/>
</dbReference>
<feature type="domain" description="ABC transmembrane type-1" evidence="11">
    <location>
        <begin position="655"/>
        <end position="938"/>
    </location>
</feature>
<feature type="transmembrane region" description="Helical" evidence="9">
    <location>
        <begin position="255"/>
        <end position="275"/>
    </location>
</feature>
<feature type="transmembrane region" description="Helical" evidence="9">
    <location>
        <begin position="882"/>
        <end position="903"/>
    </location>
</feature>
<keyword evidence="7 9" id="KW-1133">Transmembrane helix</keyword>
<feature type="domain" description="ABC transporter" evidence="10">
    <location>
        <begin position="343"/>
        <end position="581"/>
    </location>
</feature>
<dbReference type="EMBL" id="QSRJ01000006">
    <property type="protein sequence ID" value="RGL10124.1"/>
    <property type="molecule type" value="Genomic_DNA"/>
</dbReference>
<evidence type="ECO:0000256" key="6">
    <source>
        <dbReference type="ARBA" id="ARBA00022840"/>
    </source>
</evidence>
<evidence type="ECO:0000256" key="1">
    <source>
        <dbReference type="ARBA" id="ARBA00004651"/>
    </source>
</evidence>
<dbReference type="GO" id="GO:0016887">
    <property type="term" value="F:ATP hydrolysis activity"/>
    <property type="evidence" value="ECO:0007669"/>
    <property type="project" value="InterPro"/>
</dbReference>
<protein>
    <submittedName>
        <fullName evidence="12">ATP-binding cassette domain-containing protein</fullName>
    </submittedName>
</protein>
<dbReference type="Gene3D" id="3.40.50.300">
    <property type="entry name" value="P-loop containing nucleotide triphosphate hydrolases"/>
    <property type="match status" value="2"/>
</dbReference>
<proteinExistence type="predicted"/>
<dbReference type="SUPFAM" id="SSF90123">
    <property type="entry name" value="ABC transporter transmembrane region"/>
    <property type="match status" value="2"/>
</dbReference>
<sequence length="1211" mass="126525">MFDKRLLSLVPGIMPLIVGSVAAKWIALLCNIAIIATIGNVFAALLAGMPASGVGADAAVAGAAAFDARTLLTLAMLIIVRAISIYAAQRAGDKAAFAAKRQVRQLVYDKLVQMGPAYTEQVSTAEAVQTSVEGAQQLEVYFGGYLPQLFYAVLAPVTLFVALVGQAGLPATVLLVIVPLIPISIMMVMRNAKKVAAEYWGSYVDLGGSFLEAVQGLTTLKIYQADGRWHKRMNDESEGFRRATMKMPRVQLNSINVMDLVAFGGAAAGIVVAVLQLASGAIGFSGAFLVVFLSQEFFLPMRRLGSLFHTAMNGMSAAKTMFRILDAPVPPRGERELDGRGDIVCRGVGYSYGEGGARGEHVVLDQVNCSMRRGSLVAIVGESGSGKSTLAGILSGRKASYLGKLEVGGVDVRDATLDSLMRAVTLVPTAGHLFAGSLRSNLLLARPDATDRDLMDVLERCRIAGFVRANGGLDMELAEGGANLSGGQRQRVCVARALLHDSPIYIFDEATSNVDVESERAIGRVIDELAGDHTVIVIAHRLASVAHADQTLVFSRGHLVEQGAHAQLLAAGGIYASMWSSQHELSAYALDEENERASMPAGTVVDAAALESGPAPVQASHAAAGAPSSCGPRRSAFSIMARMIGLVRPLAPHLALAVALGTAGSLAATFVAAFGAYGIMAAVGQGAGLSVAAACVLTVACGVLRGPLHYGEQLANHYIAFRLLALIRDHVFAALRRLAPAKLEGRDRGDLVSLVTADIELLEVFYAHTISPITIAIASSAIMLAFIGAHSLPLAAIALAGYLVLGAIMPIASSKLCGNAGRASRDAAGSISAYVLDGLRGLAETVQFAGVSKRSAGLAAQTDAMGSTDRSLHVRSAAVEGLADAMVLLTSLAMIATSLGLYAAGDLSFSSAFICSFAYLSSFGPVLAVCRLGTSLQATLASGARVLDLLDEEPQTVDVLDGADASFDGAACEHVTFSYGCVAADTSAGTLRGARAASNGAPACMPSSKDDCILDDISISFEPGEMVCVTGRSGSGKSTLLKLLMRFWDPTSGAVKMSGRDLRGVNTASLRNAIGYMTQDTHLFVGTIGDNLRIAREDATDSELDSACEAAALTSLIARLPQGYDTPVAELGDSLSGGERQRIGLARIFLHDAPFVLLDEPTSNLDALNEAAVMRAIDRRRAGKTVVLVSHRASTCAFADRFYSVEHGRIS</sequence>
<evidence type="ECO:0000313" key="12">
    <source>
        <dbReference type="EMBL" id="RGL10124.1"/>
    </source>
</evidence>
<keyword evidence="4 9" id="KW-0812">Transmembrane</keyword>
<dbReference type="InterPro" id="IPR039421">
    <property type="entry name" value="Type_1_exporter"/>
</dbReference>
<feature type="transmembrane region" description="Helical" evidence="9">
    <location>
        <begin position="145"/>
        <end position="165"/>
    </location>
</feature>
<keyword evidence="5" id="KW-0547">Nucleotide-binding</keyword>
<feature type="transmembrane region" description="Helical" evidence="9">
    <location>
        <begin position="171"/>
        <end position="189"/>
    </location>
</feature>
<keyword evidence="6 12" id="KW-0067">ATP-binding</keyword>
<dbReference type="InterPro" id="IPR036640">
    <property type="entry name" value="ABC1_TM_sf"/>
</dbReference>
<dbReference type="InterPro" id="IPR027417">
    <property type="entry name" value="P-loop_NTPase"/>
</dbReference>
<accession>A0A3E4QTL1</accession>
<evidence type="ECO:0000259" key="11">
    <source>
        <dbReference type="PROSITE" id="PS50929"/>
    </source>
</evidence>
<reference evidence="12 13" key="1">
    <citation type="submission" date="2018-08" db="EMBL/GenBank/DDBJ databases">
        <title>A genome reference for cultivated species of the human gut microbiota.</title>
        <authorList>
            <person name="Zou Y."/>
            <person name="Xue W."/>
            <person name="Luo G."/>
        </authorList>
    </citation>
    <scope>NUCLEOTIDE SEQUENCE [LARGE SCALE GENOMIC DNA]</scope>
    <source>
        <strain evidence="12 13">TF08-14</strain>
    </source>
</reference>
<dbReference type="AlphaFoldDB" id="A0A3E4QTL1"/>
<dbReference type="PANTHER" id="PTHR24221">
    <property type="entry name" value="ATP-BINDING CASSETTE SUB-FAMILY B"/>
    <property type="match status" value="1"/>
</dbReference>
<dbReference type="GO" id="GO:0005886">
    <property type="term" value="C:plasma membrane"/>
    <property type="evidence" value="ECO:0007669"/>
    <property type="project" value="UniProtKB-SubCell"/>
</dbReference>
<evidence type="ECO:0000259" key="10">
    <source>
        <dbReference type="PROSITE" id="PS50893"/>
    </source>
</evidence>
<dbReference type="InterPro" id="IPR003593">
    <property type="entry name" value="AAA+_ATPase"/>
</dbReference>
<evidence type="ECO:0000313" key="13">
    <source>
        <dbReference type="Proteomes" id="UP000260943"/>
    </source>
</evidence>
<feature type="transmembrane region" description="Helical" evidence="9">
    <location>
        <begin position="21"/>
        <end position="46"/>
    </location>
</feature>
<keyword evidence="2" id="KW-0813">Transport</keyword>
<dbReference type="GO" id="GO:0140359">
    <property type="term" value="F:ABC-type transporter activity"/>
    <property type="evidence" value="ECO:0007669"/>
    <property type="project" value="InterPro"/>
</dbReference>
<feature type="transmembrane region" description="Helical" evidence="9">
    <location>
        <begin position="793"/>
        <end position="812"/>
    </location>
</feature>
<dbReference type="GO" id="GO:0005737">
    <property type="term" value="C:cytoplasm"/>
    <property type="evidence" value="ECO:0007669"/>
    <property type="project" value="UniProtKB-ARBA"/>
</dbReference>
<comment type="caution">
    <text evidence="12">The sequence shown here is derived from an EMBL/GenBank/DDBJ whole genome shotgun (WGS) entry which is preliminary data.</text>
</comment>
<evidence type="ECO:0000256" key="5">
    <source>
        <dbReference type="ARBA" id="ARBA00022741"/>
    </source>
</evidence>
<dbReference type="PROSITE" id="PS50893">
    <property type="entry name" value="ABC_TRANSPORTER_2"/>
    <property type="match status" value="2"/>
</dbReference>
<dbReference type="Pfam" id="PF00664">
    <property type="entry name" value="ABC_membrane"/>
    <property type="match status" value="2"/>
</dbReference>
<name>A0A3E4QTL1_9ACTN</name>
<evidence type="ECO:0000256" key="2">
    <source>
        <dbReference type="ARBA" id="ARBA00022448"/>
    </source>
</evidence>
<feature type="transmembrane region" description="Helical" evidence="9">
    <location>
        <begin position="764"/>
        <end position="787"/>
    </location>
</feature>
<evidence type="ECO:0000256" key="4">
    <source>
        <dbReference type="ARBA" id="ARBA00022692"/>
    </source>
</evidence>
<evidence type="ECO:0000256" key="8">
    <source>
        <dbReference type="ARBA" id="ARBA00023136"/>
    </source>
</evidence>
<dbReference type="InterPro" id="IPR011527">
    <property type="entry name" value="ABC1_TM_dom"/>
</dbReference>
<dbReference type="Gene3D" id="1.20.1560.10">
    <property type="entry name" value="ABC transporter type 1, transmembrane domain"/>
    <property type="match status" value="2"/>
</dbReference>
<evidence type="ECO:0000256" key="7">
    <source>
        <dbReference type="ARBA" id="ARBA00022989"/>
    </source>
</evidence>
<dbReference type="SMART" id="SM00382">
    <property type="entry name" value="AAA"/>
    <property type="match status" value="2"/>
</dbReference>
<dbReference type="Pfam" id="PF00005">
    <property type="entry name" value="ABC_tran"/>
    <property type="match status" value="2"/>
</dbReference>
<dbReference type="Proteomes" id="UP000260943">
    <property type="component" value="Unassembled WGS sequence"/>
</dbReference>
<feature type="transmembrane region" description="Helical" evidence="9">
    <location>
        <begin position="58"/>
        <end position="80"/>
    </location>
</feature>
<dbReference type="FunFam" id="3.40.50.300:FF:000854">
    <property type="entry name" value="Multidrug ABC transporter ATP-binding protein"/>
    <property type="match status" value="1"/>
</dbReference>
<dbReference type="CDD" id="cd18781">
    <property type="entry name" value="ABC_6TM_AarD_CydDC_like"/>
    <property type="match status" value="1"/>
</dbReference>
<feature type="transmembrane region" description="Helical" evidence="9">
    <location>
        <begin position="683"/>
        <end position="704"/>
    </location>
</feature>
<evidence type="ECO:0000256" key="3">
    <source>
        <dbReference type="ARBA" id="ARBA00022475"/>
    </source>
</evidence>
<dbReference type="RefSeq" id="WP_117679624.1">
    <property type="nucleotide sequence ID" value="NZ_QSRJ01000006.1"/>
</dbReference>
<feature type="domain" description="ABC transporter" evidence="10">
    <location>
        <begin position="991"/>
        <end position="1211"/>
    </location>
</feature>
<dbReference type="PROSITE" id="PS50929">
    <property type="entry name" value="ABC_TM1F"/>
    <property type="match status" value="2"/>
</dbReference>
<keyword evidence="8 9" id="KW-0472">Membrane</keyword>
<feature type="transmembrane region" description="Helical" evidence="9">
    <location>
        <begin position="650"/>
        <end position="677"/>
    </location>
</feature>
<comment type="subcellular location">
    <subcellularLocation>
        <location evidence="1">Cell membrane</location>
        <topology evidence="1">Multi-pass membrane protein</topology>
    </subcellularLocation>
</comment>
<dbReference type="FunFam" id="3.40.50.300:FF:000604">
    <property type="entry name" value="ABC transporter B family member 28"/>
    <property type="match status" value="1"/>
</dbReference>
<dbReference type="GO" id="GO:0005524">
    <property type="term" value="F:ATP binding"/>
    <property type="evidence" value="ECO:0007669"/>
    <property type="project" value="UniProtKB-KW"/>
</dbReference>
<dbReference type="InterPro" id="IPR017871">
    <property type="entry name" value="ABC_transporter-like_CS"/>
</dbReference>
<dbReference type="InterPro" id="IPR003439">
    <property type="entry name" value="ABC_transporter-like_ATP-bd"/>
</dbReference>
<organism evidence="12 13">
    <name type="scientific">Collinsella tanakaei</name>
    <dbReference type="NCBI Taxonomy" id="626935"/>
    <lineage>
        <taxon>Bacteria</taxon>
        <taxon>Bacillati</taxon>
        <taxon>Actinomycetota</taxon>
        <taxon>Coriobacteriia</taxon>
        <taxon>Coriobacteriales</taxon>
        <taxon>Coriobacteriaceae</taxon>
        <taxon>Collinsella</taxon>
    </lineage>
</organism>